<dbReference type="PROSITE" id="PS50283">
    <property type="entry name" value="NA_SOLUT_SYMP_3"/>
    <property type="match status" value="1"/>
</dbReference>
<dbReference type="GO" id="GO:0015233">
    <property type="term" value="F:pantothenate transmembrane transporter activity"/>
    <property type="evidence" value="ECO:0007669"/>
    <property type="project" value="TreeGrafter"/>
</dbReference>
<feature type="transmembrane region" description="Helical" evidence="7">
    <location>
        <begin position="201"/>
        <end position="220"/>
    </location>
</feature>
<dbReference type="InterPro" id="IPR050277">
    <property type="entry name" value="Sodium:Solute_Symporter"/>
</dbReference>
<comment type="subcellular location">
    <subcellularLocation>
        <location evidence="1">Membrane</location>
        <topology evidence="1">Multi-pass membrane protein</topology>
    </subcellularLocation>
</comment>
<name>A0A645ARA4_9ZZZZ</name>
<evidence type="ECO:0000256" key="1">
    <source>
        <dbReference type="ARBA" id="ARBA00004141"/>
    </source>
</evidence>
<evidence type="ECO:0000313" key="8">
    <source>
        <dbReference type="EMBL" id="MPM55587.1"/>
    </source>
</evidence>
<dbReference type="Pfam" id="PF00474">
    <property type="entry name" value="SSF"/>
    <property type="match status" value="1"/>
</dbReference>
<evidence type="ECO:0000256" key="6">
    <source>
        <dbReference type="ARBA" id="ARBA00023136"/>
    </source>
</evidence>
<protein>
    <submittedName>
        <fullName evidence="8">Sodium/pantothenate symporter</fullName>
    </submittedName>
</protein>
<dbReference type="InterPro" id="IPR001734">
    <property type="entry name" value="Na/solute_symporter"/>
</dbReference>
<dbReference type="AlphaFoldDB" id="A0A645ARA4"/>
<dbReference type="PANTHER" id="PTHR48086:SF4">
    <property type="entry name" value="SODIUM_PANTOTHENATE SYMPORTER"/>
    <property type="match status" value="1"/>
</dbReference>
<feature type="transmembrane region" description="Helical" evidence="7">
    <location>
        <begin position="67"/>
        <end position="86"/>
    </location>
</feature>
<reference evidence="8" key="1">
    <citation type="submission" date="2019-08" db="EMBL/GenBank/DDBJ databases">
        <authorList>
            <person name="Kucharzyk K."/>
            <person name="Murdoch R.W."/>
            <person name="Higgins S."/>
            <person name="Loffler F."/>
        </authorList>
    </citation>
    <scope>NUCLEOTIDE SEQUENCE</scope>
</reference>
<comment type="caution">
    <text evidence="8">The sequence shown here is derived from an EMBL/GenBank/DDBJ whole genome shotgun (WGS) entry which is preliminary data.</text>
</comment>
<keyword evidence="3" id="KW-0813">Transport</keyword>
<dbReference type="EMBL" id="VSSQ01015340">
    <property type="protein sequence ID" value="MPM55587.1"/>
    <property type="molecule type" value="Genomic_DNA"/>
</dbReference>
<evidence type="ECO:0000256" key="7">
    <source>
        <dbReference type="SAM" id="Phobius"/>
    </source>
</evidence>
<feature type="transmembrane region" description="Helical" evidence="7">
    <location>
        <begin position="106"/>
        <end position="124"/>
    </location>
</feature>
<evidence type="ECO:0000256" key="2">
    <source>
        <dbReference type="ARBA" id="ARBA00006434"/>
    </source>
</evidence>
<feature type="transmembrane region" description="Helical" evidence="7">
    <location>
        <begin position="282"/>
        <end position="302"/>
    </location>
</feature>
<dbReference type="Gene3D" id="1.20.1730.10">
    <property type="entry name" value="Sodium/glucose cotransporter"/>
    <property type="match status" value="1"/>
</dbReference>
<comment type="similarity">
    <text evidence="2">Belongs to the sodium:solute symporter (SSF) (TC 2.A.21) family.</text>
</comment>
<evidence type="ECO:0000256" key="3">
    <source>
        <dbReference type="ARBA" id="ARBA00022448"/>
    </source>
</evidence>
<keyword evidence="6 7" id="KW-0472">Membrane</keyword>
<feature type="transmembrane region" description="Helical" evidence="7">
    <location>
        <begin position="27"/>
        <end position="47"/>
    </location>
</feature>
<evidence type="ECO:0000256" key="5">
    <source>
        <dbReference type="ARBA" id="ARBA00022989"/>
    </source>
</evidence>
<dbReference type="PANTHER" id="PTHR48086">
    <property type="entry name" value="SODIUM/PROLINE SYMPORTER-RELATED"/>
    <property type="match status" value="1"/>
</dbReference>
<feature type="transmembrane region" description="Helical" evidence="7">
    <location>
        <begin position="159"/>
        <end position="181"/>
    </location>
</feature>
<gene>
    <name evidence="8" type="primary">panF_4</name>
    <name evidence="8" type="ORF">SDC9_102384</name>
</gene>
<feature type="transmembrane region" description="Helical" evidence="7">
    <location>
        <begin position="255"/>
        <end position="276"/>
    </location>
</feature>
<evidence type="ECO:0000256" key="4">
    <source>
        <dbReference type="ARBA" id="ARBA00022692"/>
    </source>
</evidence>
<feature type="transmembrane region" description="Helical" evidence="7">
    <location>
        <begin position="226"/>
        <end position="248"/>
    </location>
</feature>
<dbReference type="InterPro" id="IPR038377">
    <property type="entry name" value="Na/Glc_symporter_sf"/>
</dbReference>
<proteinExistence type="inferred from homology"/>
<sequence length="325" mass="35132">MFSVVVLVVAAFGGIKGVTTAVVLQGIVMTAAVFALFFGALAHIGPLEPAIRSIGELDPKLISPWTWNIKFQSSMWIIFGLVSIGMPHAAMNTLLYKDTKAMHKAIILGVIFVVLWTVMLIWMGNMVRAIYPDLKVVDHAVPILAMTVLPPWLAGIALAGVAGAIQSTVGAMIIVISSSIVRDAYQAYINPNVSHEKLKKVTVLTTVITCILIFIAAIKPPHALEWMIAFSMGGLASAFFWPLLLGLYWMRTNEYGGAAGMLGGLLTYILAAGKYLPITFGMHAIVISLIVSLVLTVGVSLITPKPPKGIIMQWFGRVYPKEIKM</sequence>
<organism evidence="8">
    <name type="scientific">bioreactor metagenome</name>
    <dbReference type="NCBI Taxonomy" id="1076179"/>
    <lineage>
        <taxon>unclassified sequences</taxon>
        <taxon>metagenomes</taxon>
        <taxon>ecological metagenomes</taxon>
    </lineage>
</organism>
<keyword evidence="4 7" id="KW-0812">Transmembrane</keyword>
<accession>A0A645ARA4</accession>
<keyword evidence="5 7" id="KW-1133">Transmembrane helix</keyword>
<dbReference type="GO" id="GO:0005886">
    <property type="term" value="C:plasma membrane"/>
    <property type="evidence" value="ECO:0007669"/>
    <property type="project" value="TreeGrafter"/>
</dbReference>